<keyword evidence="2" id="KW-0732">Signal</keyword>
<feature type="domain" description="SLH" evidence="3">
    <location>
        <begin position="141"/>
        <end position="203"/>
    </location>
</feature>
<keyword evidence="5" id="KW-1185">Reference proteome</keyword>
<dbReference type="Proteomes" id="UP001589776">
    <property type="component" value="Unassembled WGS sequence"/>
</dbReference>
<dbReference type="PROSITE" id="PS51272">
    <property type="entry name" value="SLH"/>
    <property type="match status" value="1"/>
</dbReference>
<reference evidence="4 5" key="1">
    <citation type="submission" date="2024-09" db="EMBL/GenBank/DDBJ databases">
        <authorList>
            <person name="Sun Q."/>
            <person name="Mori K."/>
        </authorList>
    </citation>
    <scope>NUCLEOTIDE SEQUENCE [LARGE SCALE GENOMIC DNA]</scope>
    <source>
        <strain evidence="4 5">CCM 7759</strain>
    </source>
</reference>
<gene>
    <name evidence="4" type="ORF">ACFFK0_00160</name>
</gene>
<dbReference type="EMBL" id="JBHLWN010000001">
    <property type="protein sequence ID" value="MFC0210873.1"/>
    <property type="molecule type" value="Genomic_DNA"/>
</dbReference>
<feature type="chain" id="PRO_5047538256" evidence="2">
    <location>
        <begin position="25"/>
        <end position="1102"/>
    </location>
</feature>
<evidence type="ECO:0000259" key="3">
    <source>
        <dbReference type="PROSITE" id="PS51272"/>
    </source>
</evidence>
<evidence type="ECO:0000313" key="4">
    <source>
        <dbReference type="EMBL" id="MFC0210873.1"/>
    </source>
</evidence>
<feature type="signal peptide" evidence="2">
    <location>
        <begin position="1"/>
        <end position="24"/>
    </location>
</feature>
<dbReference type="Pfam" id="PF00395">
    <property type="entry name" value="SLH"/>
    <property type="match status" value="2"/>
</dbReference>
<feature type="compositionally biased region" description="Low complexity" evidence="1">
    <location>
        <begin position="38"/>
        <end position="54"/>
    </location>
</feature>
<evidence type="ECO:0000256" key="1">
    <source>
        <dbReference type="SAM" id="MobiDB-lite"/>
    </source>
</evidence>
<protein>
    <submittedName>
        <fullName evidence="4">S-layer homology domain-containing protein</fullName>
    </submittedName>
</protein>
<comment type="caution">
    <text evidence="4">The sequence shown here is derived from an EMBL/GenBank/DDBJ whole genome shotgun (WGS) entry which is preliminary data.</text>
</comment>
<dbReference type="InterPro" id="IPR001119">
    <property type="entry name" value="SLH_dom"/>
</dbReference>
<dbReference type="RefSeq" id="WP_377467405.1">
    <property type="nucleotide sequence ID" value="NZ_JBHLWN010000001.1"/>
</dbReference>
<name>A0ABV6DE07_9BACL</name>
<evidence type="ECO:0000313" key="5">
    <source>
        <dbReference type="Proteomes" id="UP001589776"/>
    </source>
</evidence>
<accession>A0ABV6DE07</accession>
<feature type="region of interest" description="Disordered" evidence="1">
    <location>
        <begin position="27"/>
        <end position="76"/>
    </location>
</feature>
<evidence type="ECO:0000256" key="2">
    <source>
        <dbReference type="SAM" id="SignalP"/>
    </source>
</evidence>
<proteinExistence type="predicted"/>
<sequence>MNKKLALFLSWLLLLMSFAPSALAAEPAAQSVQTPAGSSSASQPSDVSPTAAASDKSDEKSDETSDENPETTVTEETYWADQLKDLKTLSKDDRKKINTLLVMYAIDQTSDDTFGADVQITRSQMAKTAALTLGLTIKTLVSSSYRDVSTTDPAFPYIEALRTAKLVNDKAETYNPLNPVTRQELAKLLVQGLGLTEDAEAEPPVKDDTVDSEYRSYVAYAVKQKIMTNQQGGKFEGKSNVTRKTLALAAYEALNLHQTSAKPDKASIAEVKLIGKNKLSVRLNRDVDSGKAEIMIRKAGELDSDNKPVDYAGMTEWSDDQATAVVEMNDDFFKFGRYDVILTGVDVEVGTLSFMAENERVTKIEFVTDTEKLPWSKALVEYKAVNQYGENMKLTAGNMEIFAIDTRGIHVPQTILDNSNAIILDLSGSRPQDTVTVRLWEKSSYIAVLKDFTVGEPPMIQELDLGDPESNVKLPSGQTVFKAGGRAYLTFKAFDQYGNRIVDPKYLNMQIGKLFTGAYGNSFRMDSPNDFVDFDNDGFPELQLAAFPNLDSNKTVTVNLLFNGKQVSQDVTVLASKTPYTVVIGPLTSQLTEGDTDKTIGLKVIDSTGTALEGAEIADLETTGKISVSSSGNLVLEASPSIRKDPVTGQDRQVKVDLSGAIRIKQVTAPGPAFISVRITGLNETVTLPLNIEAIRRPDSIVLDENSSARSILAINGLAKAKTGAVFKIYDQFGAEYYTKRDDYKVEMKLEKVSGESGALTTKGPVTLNDAKPSSVIEITDLVSKSGGKSIDLVPDAKKKGSYMLTASLVTYGEGKIGSTLSFDSLIVDVDDQNNPNLTYSLDMKSGDLLAIGRILYDANKIDTVTNATYLFKHYKALAKDVNLLVKDSQGLDTGLSVKVRAVTSDNPKAMAYTTEKGIGKIIGLDSGKFNFTVYFDTPQGVKSLTQGLGSGVDSLVPSGIKIANGTKTVSGGNGTPVNPINGLPLWDNSLLGQIQITTNDYGTFTNKCNVKDVSPCPADTPTDINNVEEFTPINELIGVQAFIGNIVYTETDPAKQDEVTVTPDFKISYTRKGNSNMNNIQSFTVYLVGGKTSAKSQIILN</sequence>
<organism evidence="4 5">
    <name type="scientific">Paenibacillus chartarius</name>
    <dbReference type="NCBI Taxonomy" id="747481"/>
    <lineage>
        <taxon>Bacteria</taxon>
        <taxon>Bacillati</taxon>
        <taxon>Bacillota</taxon>
        <taxon>Bacilli</taxon>
        <taxon>Bacillales</taxon>
        <taxon>Paenibacillaceae</taxon>
        <taxon>Paenibacillus</taxon>
    </lineage>
</organism>